<evidence type="ECO:0000313" key="2">
    <source>
        <dbReference type="Proteomes" id="UP000036951"/>
    </source>
</evidence>
<dbReference type="EMBL" id="LFQU01000083">
    <property type="protein sequence ID" value="KOO65746.1"/>
    <property type="molecule type" value="Genomic_DNA"/>
</dbReference>
<protein>
    <submittedName>
        <fullName evidence="1">Uncharacterized protein</fullName>
    </submittedName>
</protein>
<accession>A0A8E1QVG9</accession>
<dbReference type="AlphaFoldDB" id="A0A8E1QVG9"/>
<evidence type="ECO:0000313" key="1">
    <source>
        <dbReference type="EMBL" id="KOO65746.1"/>
    </source>
</evidence>
<proteinExistence type="predicted"/>
<dbReference type="Proteomes" id="UP000036951">
    <property type="component" value="Unassembled WGS sequence"/>
</dbReference>
<keyword evidence="2" id="KW-1185">Reference proteome</keyword>
<gene>
    <name evidence="1" type="ORF">ACU52_14590</name>
</gene>
<organism evidence="1 2">
    <name type="scientific">Xylanibacter rarus</name>
    <dbReference type="NCBI Taxonomy" id="1676614"/>
    <lineage>
        <taxon>Bacteria</taxon>
        <taxon>Pseudomonadati</taxon>
        <taxon>Bacteroidota</taxon>
        <taxon>Bacteroidia</taxon>
        <taxon>Bacteroidales</taxon>
        <taxon>Prevotellaceae</taxon>
        <taxon>Xylanibacter</taxon>
    </lineage>
</organism>
<reference evidence="1 2" key="1">
    <citation type="submission" date="2015-06" db="EMBL/GenBank/DDBJ databases">
        <title>Prevotella sp. 109, sp. nov., a novel member of the family Prevotellaceae isolated from human faeces.</title>
        <authorList>
            <person name="Shkoporov A.N."/>
            <person name="Chaplin A.V."/>
            <person name="Kafarskaia L.I."/>
            <person name="Efimov B.A."/>
        </authorList>
    </citation>
    <scope>NUCLEOTIDE SEQUENCE [LARGE SCALE GENOMIC DNA]</scope>
    <source>
        <strain evidence="1 2">109</strain>
    </source>
</reference>
<name>A0A8E1QVG9_9BACT</name>
<comment type="caution">
    <text evidence="1">The sequence shown here is derived from an EMBL/GenBank/DDBJ whole genome shotgun (WGS) entry which is preliminary data.</text>
</comment>
<sequence length="86" mass="10235">MLLRLKIHVCCLIIHPDKQTNVNHLAFSHHAINIRYLFIFQIEKIFCPKFLLKARTADKRKSKEIAAWNEKKQQDYCSVGYAIRQH</sequence>